<accession>A0ABX9CM74</accession>
<proteinExistence type="predicted"/>
<sequence length="32" mass="3827">MRILQQRYRLDELRTVALQEAVLQPTMPWSPS</sequence>
<organism evidence="1 2">
    <name type="scientific">Micromonospora saelicesensis</name>
    <dbReference type="NCBI Taxonomy" id="285676"/>
    <lineage>
        <taxon>Bacteria</taxon>
        <taxon>Bacillati</taxon>
        <taxon>Actinomycetota</taxon>
        <taxon>Actinomycetes</taxon>
        <taxon>Micromonosporales</taxon>
        <taxon>Micromonosporaceae</taxon>
        <taxon>Micromonospora</taxon>
    </lineage>
</organism>
<comment type="caution">
    <text evidence="1">The sequence shown here is derived from an EMBL/GenBank/DDBJ whole genome shotgun (WGS) entry which is preliminary data.</text>
</comment>
<protein>
    <submittedName>
        <fullName evidence="1">Uncharacterized protein</fullName>
    </submittedName>
</protein>
<gene>
    <name evidence="1" type="ORF">GAR05_01529</name>
</gene>
<dbReference type="EMBL" id="PXXW01000013">
    <property type="protein sequence ID" value="RAO01921.1"/>
    <property type="molecule type" value="Genomic_DNA"/>
</dbReference>
<evidence type="ECO:0000313" key="1">
    <source>
        <dbReference type="EMBL" id="RAO01921.1"/>
    </source>
</evidence>
<evidence type="ECO:0000313" key="2">
    <source>
        <dbReference type="Proteomes" id="UP000249334"/>
    </source>
</evidence>
<name>A0ABX9CM74_9ACTN</name>
<dbReference type="Proteomes" id="UP000249334">
    <property type="component" value="Unassembled WGS sequence"/>
</dbReference>
<reference evidence="1 2" key="1">
    <citation type="submission" date="2018-03" db="EMBL/GenBank/DDBJ databases">
        <title>Genomic framework for the identification of Micromonospora saelicesensis and Micromonospora noduli.</title>
        <authorList>
            <person name="Riesco R."/>
            <person name="Trujillo M.E."/>
        </authorList>
    </citation>
    <scope>NUCLEOTIDE SEQUENCE [LARGE SCALE GENOMIC DNA]</scope>
    <source>
        <strain evidence="1 2">GAR05</strain>
    </source>
</reference>
<keyword evidence="2" id="KW-1185">Reference proteome</keyword>